<dbReference type="EMBL" id="CP011409">
    <property type="protein sequence ID" value="AKZ61556.1"/>
    <property type="molecule type" value="Genomic_DNA"/>
</dbReference>
<dbReference type="Proteomes" id="UP000063429">
    <property type="component" value="Chromosome"/>
</dbReference>
<accession>A0ABM5UWG8</accession>
<evidence type="ECO:0000259" key="2">
    <source>
        <dbReference type="Pfam" id="PF16036"/>
    </source>
</evidence>
<dbReference type="Pfam" id="PF16036">
    <property type="entry name" value="Chalcone_3"/>
    <property type="match status" value="1"/>
</dbReference>
<feature type="domain" description="Chalcone isomerase" evidence="2">
    <location>
        <begin position="38"/>
        <end position="176"/>
    </location>
</feature>
<feature type="signal peptide" evidence="1">
    <location>
        <begin position="1"/>
        <end position="23"/>
    </location>
</feature>
<evidence type="ECO:0000256" key="1">
    <source>
        <dbReference type="SAM" id="SignalP"/>
    </source>
</evidence>
<dbReference type="RefSeq" id="WP_053195061.1">
    <property type="nucleotide sequence ID" value="NZ_CP011409.1"/>
</dbReference>
<keyword evidence="1" id="KW-0732">Signal</keyword>
<evidence type="ECO:0000313" key="3">
    <source>
        <dbReference type="EMBL" id="AKZ61556.1"/>
    </source>
</evidence>
<keyword evidence="4" id="KW-1185">Reference proteome</keyword>
<protein>
    <submittedName>
        <fullName evidence="3">Periplasmic protein</fullName>
    </submittedName>
</protein>
<evidence type="ECO:0000313" key="4">
    <source>
        <dbReference type="Proteomes" id="UP000063429"/>
    </source>
</evidence>
<reference evidence="4" key="1">
    <citation type="journal article" date="2015" name="Genome Announc.">
        <title>Complete Genome Sequence of Herbaspirillum hiltneri N3 (DSM 17495), Isolated from Surface-Sterilized Wheat Roots.</title>
        <authorList>
            <person name="Guizelini D."/>
            <person name="Saizaki P.M."/>
            <person name="Coimbra N.A."/>
            <person name="Weiss V.A."/>
            <person name="Faoro H."/>
            <person name="Sfeir M.Z."/>
            <person name="Baura V.A."/>
            <person name="Monteiro R.A."/>
            <person name="Chubatsu L.S."/>
            <person name="Souza E.M."/>
            <person name="Cruz L.M."/>
            <person name="Pedrosa F.O."/>
            <person name="Raittz R.T."/>
            <person name="Marchaukoski J.N."/>
            <person name="Steffens M.B."/>
        </authorList>
    </citation>
    <scope>NUCLEOTIDE SEQUENCE [LARGE SCALE GENOMIC DNA]</scope>
    <source>
        <strain evidence="4">N3</strain>
    </source>
</reference>
<feature type="chain" id="PRO_5045038191" evidence="1">
    <location>
        <begin position="24"/>
        <end position="179"/>
    </location>
</feature>
<gene>
    <name evidence="3" type="ORF">F506_01705</name>
</gene>
<proteinExistence type="predicted"/>
<name>A0ABM5UWG8_9BURK</name>
<organism evidence="3 4">
    <name type="scientific">Herbaspirillum hiltneri N3</name>
    <dbReference type="NCBI Taxonomy" id="1262470"/>
    <lineage>
        <taxon>Bacteria</taxon>
        <taxon>Pseudomonadati</taxon>
        <taxon>Pseudomonadota</taxon>
        <taxon>Betaproteobacteria</taxon>
        <taxon>Burkholderiales</taxon>
        <taxon>Oxalobacteraceae</taxon>
        <taxon>Herbaspirillum</taxon>
    </lineage>
</organism>
<dbReference type="InterPro" id="IPR016087">
    <property type="entry name" value="Chalcone_isomerase"/>
</dbReference>
<sequence>MRAFSRRSLVTCLLLAATWSAGAAQAAGWRDDLSQAHLQGSAGLRWFGLKIYDAALWSGTTPFDPAQPFALELTYRRSISRTRIVQTSMDEIRRLFGDRYSEEQLQRWEADMMRAFVDVNEGDQLTGVYLPGVGCRFYSRTRLLAEVRDAEFARAFFAIWLDPRTRDTQLRDRLLGAEK</sequence>